<reference evidence="1 2" key="1">
    <citation type="journal article" date="2013" name="BMC Genomics">
        <title>The genome and transcriptome of the pine saprophyte Ophiostoma piceae, and a comparison with the bark beetle-associated pine pathogen Grosmannia clavigera.</title>
        <authorList>
            <person name="Haridas S."/>
            <person name="Wang Y."/>
            <person name="Lim L."/>
            <person name="Massoumi Alamouti S."/>
            <person name="Jackman S."/>
            <person name="Docking R."/>
            <person name="Robertson G."/>
            <person name="Birol I."/>
            <person name="Bohlmann J."/>
            <person name="Breuil C."/>
        </authorList>
    </citation>
    <scope>NUCLEOTIDE SEQUENCE [LARGE SCALE GENOMIC DNA]</scope>
    <source>
        <strain evidence="1 2">UAMH 11346</strain>
    </source>
</reference>
<protein>
    <submittedName>
        <fullName evidence="1">Uncharacterized protein</fullName>
    </submittedName>
</protein>
<evidence type="ECO:0000313" key="2">
    <source>
        <dbReference type="Proteomes" id="UP000016923"/>
    </source>
</evidence>
<name>S3BXU6_OPHP1</name>
<gene>
    <name evidence="1" type="ORF">F503_04771</name>
</gene>
<organism evidence="1 2">
    <name type="scientific">Ophiostoma piceae (strain UAMH 11346)</name>
    <name type="common">Sap stain fungus</name>
    <dbReference type="NCBI Taxonomy" id="1262450"/>
    <lineage>
        <taxon>Eukaryota</taxon>
        <taxon>Fungi</taxon>
        <taxon>Dikarya</taxon>
        <taxon>Ascomycota</taxon>
        <taxon>Pezizomycotina</taxon>
        <taxon>Sordariomycetes</taxon>
        <taxon>Sordariomycetidae</taxon>
        <taxon>Ophiostomatales</taxon>
        <taxon>Ophiostomataceae</taxon>
        <taxon>Ophiostoma</taxon>
    </lineage>
</organism>
<dbReference type="VEuPathDB" id="FungiDB:F503_04771"/>
<evidence type="ECO:0000313" key="1">
    <source>
        <dbReference type="EMBL" id="EPE04256.1"/>
    </source>
</evidence>
<keyword evidence="2" id="KW-1185">Reference proteome</keyword>
<dbReference type="Pfam" id="PF14441">
    <property type="entry name" value="OTT_1508_deam"/>
    <property type="match status" value="1"/>
</dbReference>
<accession>S3BXU6</accession>
<dbReference type="Proteomes" id="UP000016923">
    <property type="component" value="Unassembled WGS sequence"/>
</dbReference>
<dbReference type="EMBL" id="KE148162">
    <property type="protein sequence ID" value="EPE04256.1"/>
    <property type="molecule type" value="Genomic_DNA"/>
</dbReference>
<dbReference type="HOGENOM" id="CLU_478249_0_0_1"/>
<proteinExistence type="predicted"/>
<dbReference type="AlphaFoldDB" id="S3BXU6"/>
<dbReference type="InterPro" id="IPR027796">
    <property type="entry name" value="OTT_1508_deam-like"/>
</dbReference>
<sequence length="570" mass="62938">MHQASTAGSSRSTTVSDSRISSVPTAISNAFALRHLLYHHERHSHKSSAIKSTPPPHNYGTLSVKQYKVLTELLALVCNPDADPGHVMAVSLTDIKGQPPQVRIAINQAHAGQHRDVLQSTRDQILACAVAFGRERICLHLGLYLAGSQDAAVPGAGTEDGSAQSKPRWQSRGMHHLSKVIGVSGDAKHDSTTAQPSDEHIVESLKAIYHFYSTLGRQFEAIFDDVCTLVNKHFDKVSCLRRINYVCWYVRAANFLCNLAIGDVQTGIPGPASKSAPRSLAGWLGSAVVRIVGFPEEAFRLHNPPHIPFPKSLAPPTQERHQRYIASRTPRLMCRKGNAQLSKDKTRTKYDCRFCAVDIDEQESSQSLEAYGGASGQGKDASPPSVHAEVLLAYEHLKTRESSHSGLDLDLKGVGTTPDPVYICSFKKACVLCSQYLLCCGPSMLYTLQSHDMIYYRWRILHSDYVGKHIPSAADLELRVVGRINGLVHDTIPDRLPPDCFPCCKTFPKQCEDLDLDEDEDLGDRAYSTDHWPVPVLAHSMIRAPDTLDTGLTHEPILNEAAWRGYKWSK</sequence>